<accession>A0ACC0Q0U2</accession>
<evidence type="ECO:0000313" key="2">
    <source>
        <dbReference type="Proteomes" id="UP001062846"/>
    </source>
</evidence>
<dbReference type="EMBL" id="CM046388">
    <property type="protein sequence ID" value="KAI8570887.1"/>
    <property type="molecule type" value="Genomic_DNA"/>
</dbReference>
<proteinExistence type="predicted"/>
<name>A0ACC0Q0U2_RHOML</name>
<evidence type="ECO:0000313" key="1">
    <source>
        <dbReference type="EMBL" id="KAI8570887.1"/>
    </source>
</evidence>
<comment type="caution">
    <text evidence="1">The sequence shown here is derived from an EMBL/GenBank/DDBJ whole genome shotgun (WGS) entry which is preliminary data.</text>
</comment>
<keyword evidence="2" id="KW-1185">Reference proteome</keyword>
<protein>
    <submittedName>
        <fullName evidence="1">Uncharacterized protein</fullName>
    </submittedName>
</protein>
<sequence length="75" mass="8124">MSRTITPAKTTSSATSRQLVTEAHRFVNKRREPRSEIEGWMGRRKQKERVQGGRGEEGIGGGGGRGQKTLGEAAG</sequence>
<gene>
    <name evidence="1" type="ORF">RHMOL_Rhmol01G0073700</name>
</gene>
<dbReference type="Proteomes" id="UP001062846">
    <property type="component" value="Chromosome 1"/>
</dbReference>
<reference evidence="1" key="1">
    <citation type="submission" date="2022-02" db="EMBL/GenBank/DDBJ databases">
        <title>Plant Genome Project.</title>
        <authorList>
            <person name="Zhang R.-G."/>
        </authorList>
    </citation>
    <scope>NUCLEOTIDE SEQUENCE</scope>
    <source>
        <strain evidence="1">AT1</strain>
    </source>
</reference>
<organism evidence="1 2">
    <name type="scientific">Rhododendron molle</name>
    <name type="common">Chinese azalea</name>
    <name type="synonym">Azalea mollis</name>
    <dbReference type="NCBI Taxonomy" id="49168"/>
    <lineage>
        <taxon>Eukaryota</taxon>
        <taxon>Viridiplantae</taxon>
        <taxon>Streptophyta</taxon>
        <taxon>Embryophyta</taxon>
        <taxon>Tracheophyta</taxon>
        <taxon>Spermatophyta</taxon>
        <taxon>Magnoliopsida</taxon>
        <taxon>eudicotyledons</taxon>
        <taxon>Gunneridae</taxon>
        <taxon>Pentapetalae</taxon>
        <taxon>asterids</taxon>
        <taxon>Ericales</taxon>
        <taxon>Ericaceae</taxon>
        <taxon>Ericoideae</taxon>
        <taxon>Rhodoreae</taxon>
        <taxon>Rhododendron</taxon>
    </lineage>
</organism>